<dbReference type="Proteomes" id="UP000323067">
    <property type="component" value="Chromosome iv"/>
</dbReference>
<accession>A0A2H4S796</accession>
<dbReference type="VEuPathDB" id="FungiDB:A9K55_002928"/>
<dbReference type="AlphaFoldDB" id="A0A2H4S796"/>
<dbReference type="PANTHER" id="PTHR37331:SF1">
    <property type="entry name" value="YALI0F11671P"/>
    <property type="match status" value="1"/>
</dbReference>
<proteinExistence type="predicted"/>
<sequence length="219" mass="23837">MFALRNRAPLRPLGSLRRMFSTLPNNEFIRVFKDPASTSSILTYLDSDPPSKRLAIGTTTELPPTPRSFTENKQFLQILDRVLREYGHLDDDVISQARALASPPQFQFSPGGGSPRRKGGARSEPQGASGQGGAGGAGVGSFVHLGDRRHPPEFGRIAWPEDILGSVEVDNTGEVSGKLEPSGTYRPVTNDGISLGLSPFIRGKLIERLKSEEAKEKRQ</sequence>
<reference evidence="2 3" key="1">
    <citation type="journal article" date="2017" name="BMC Genomics">
        <title>Chromosome level assembly and secondary metabolite potential of the parasitic fungus Cordyceps militaris.</title>
        <authorList>
            <person name="Kramer G.J."/>
            <person name="Nodwell J.R."/>
        </authorList>
    </citation>
    <scope>NUCLEOTIDE SEQUENCE [LARGE SCALE GENOMIC DNA]</scope>
    <source>
        <strain evidence="2 3">ATCC 34164</strain>
    </source>
</reference>
<dbReference type="PANTHER" id="PTHR37331">
    <property type="entry name" value="YALI0F11671P"/>
    <property type="match status" value="1"/>
</dbReference>
<evidence type="ECO:0000313" key="3">
    <source>
        <dbReference type="Proteomes" id="UP000323067"/>
    </source>
</evidence>
<evidence type="ECO:0000256" key="1">
    <source>
        <dbReference type="SAM" id="MobiDB-lite"/>
    </source>
</evidence>
<feature type="region of interest" description="Disordered" evidence="1">
    <location>
        <begin position="100"/>
        <end position="147"/>
    </location>
</feature>
<protein>
    <submittedName>
        <fullName evidence="2">Uncharacterized protein</fullName>
    </submittedName>
</protein>
<gene>
    <name evidence="2" type="ORF">A9K55_002928</name>
</gene>
<feature type="compositionally biased region" description="Gly residues" evidence="1">
    <location>
        <begin position="129"/>
        <end position="139"/>
    </location>
</feature>
<organism evidence="2 3">
    <name type="scientific">Cordyceps militaris</name>
    <name type="common">Caterpillar fungus</name>
    <name type="synonym">Clavaria militaris</name>
    <dbReference type="NCBI Taxonomy" id="73501"/>
    <lineage>
        <taxon>Eukaryota</taxon>
        <taxon>Fungi</taxon>
        <taxon>Dikarya</taxon>
        <taxon>Ascomycota</taxon>
        <taxon>Pezizomycotina</taxon>
        <taxon>Sordariomycetes</taxon>
        <taxon>Hypocreomycetidae</taxon>
        <taxon>Hypocreales</taxon>
        <taxon>Cordycipitaceae</taxon>
        <taxon>Cordyceps</taxon>
    </lineage>
</organism>
<dbReference type="VEuPathDB" id="FungiDB:CCM_05553"/>
<name>A0A2H4S796_CORMI</name>
<evidence type="ECO:0000313" key="2">
    <source>
        <dbReference type="EMBL" id="ATY58981.1"/>
    </source>
</evidence>
<dbReference type="EMBL" id="CP023322">
    <property type="protein sequence ID" value="ATY58981.1"/>
    <property type="molecule type" value="Genomic_DNA"/>
</dbReference>
<dbReference type="OrthoDB" id="5397701at2759"/>